<feature type="coiled-coil region" evidence="1">
    <location>
        <begin position="73"/>
        <end position="243"/>
    </location>
</feature>
<proteinExistence type="predicted"/>
<keyword evidence="1" id="KW-0175">Coiled coil</keyword>
<evidence type="ECO:0000313" key="2">
    <source>
        <dbReference type="EMBL" id="AEO93527.1"/>
    </source>
</evidence>
<dbReference type="RefSeq" id="YP_009015571.1">
    <property type="nucleotide sequence ID" value="NC_023719.1"/>
</dbReference>
<evidence type="ECO:0000313" key="3">
    <source>
        <dbReference type="Proteomes" id="UP000009273"/>
    </source>
</evidence>
<dbReference type="GeneID" id="18563483"/>
<organism evidence="2 3">
    <name type="scientific">Bacillus phage G</name>
    <dbReference type="NCBI Taxonomy" id="2884420"/>
    <lineage>
        <taxon>Viruses</taxon>
        <taxon>Duplodnaviria</taxon>
        <taxon>Heunggongvirae</taxon>
        <taxon>Uroviricota</taxon>
        <taxon>Caudoviricetes</taxon>
        <taxon>Donellivirus</taxon>
        <taxon>Donellivirus gee</taxon>
    </lineage>
</organism>
<dbReference type="EMBL" id="JN638751">
    <property type="protein sequence ID" value="AEO93527.1"/>
    <property type="molecule type" value="Genomic_DNA"/>
</dbReference>
<dbReference type="Proteomes" id="UP000009273">
    <property type="component" value="Segment"/>
</dbReference>
<evidence type="ECO:0000256" key="1">
    <source>
        <dbReference type="SAM" id="Coils"/>
    </source>
</evidence>
<reference evidence="2 3" key="1">
    <citation type="submission" date="2011-09" db="EMBL/GenBank/DDBJ databases">
        <authorList>
            <person name="Pope W.H."/>
            <person name="Pedulla M.L."/>
            <person name="Ford M.E."/>
            <person name="Peebles C.L."/>
            <person name="Hatfull G.H."/>
            <person name="Hendrix R.W."/>
        </authorList>
    </citation>
    <scope>NUCLEOTIDE SEQUENCE [LARGE SCALE GENOMIC DNA]</scope>
    <source>
        <strain evidence="2">G</strain>
    </source>
</reference>
<sequence>MTKINDKMTKAQIIEKYNELSKQLENLAAGKHDPAAVLKAKQEGEVLNNAKLTVQQSVESQIAELQKSMVGILGNLSGNLAEKIQEYNNLEEAIELKKAELKEIHEIEVKAFALAALINTQTEISEKFDAEAAQKREELTEALNQLRADINEERTKFRQEIAEEKAKLELERQRDEEVYEYDFNRRKQQREDSLNDSLQAARKKHNEELVAKEKAINELEDAVSLREEEVSQREAKMAELEAKVAALPEKEAEIRKEAEAAAKSHYDKVFGIKESALKKEYESKETVYESKIQMLQDQLTSEQAKTAELSEKLDKAYGKIQDVAIATANRPSVEYRSSGDNK</sequence>
<dbReference type="KEGG" id="vg:18563483"/>
<gene>
    <name evidence="2" type="primary">268</name>
    <name evidence="2" type="ORF">G_268</name>
</gene>
<protein>
    <submittedName>
        <fullName evidence="2">Gp268</fullName>
    </submittedName>
</protein>
<keyword evidence="3" id="KW-1185">Reference proteome</keyword>
<name>G3MA09_9CAUD</name>
<feature type="coiled-coil region" evidence="1">
    <location>
        <begin position="278"/>
        <end position="312"/>
    </location>
</feature>
<accession>G3MA09</accession>